<accession>A0A0F9TEG9</accession>
<gene>
    <name evidence="1" type="ORF">LCGC14_0662860</name>
</gene>
<evidence type="ECO:0008006" key="2">
    <source>
        <dbReference type="Google" id="ProtNLM"/>
    </source>
</evidence>
<name>A0A0F9TEG9_9ZZZZ</name>
<sequence length="224" mass="25104">MAITLVHDCDVERRPDPTAYEGDWRDCYLESDILGLPSGFHDGTQVAVGVIVPGGKGSEYERRGLFLFDLNAFIPASATITAHVWHFYVRSTNAAAGHIFRAVRCRRTGWLEREATWNAWKTGSNWTSPGAGDTSDDRDAGVIDSIGTLATPGWKAIDLRYLVDDAWDNRNGICTFIMERFDSFLTAQGEVTIDAKNYQPYGPETHHLRITYTLDGRTFQAFVY</sequence>
<dbReference type="EMBL" id="LAZR01001276">
    <property type="protein sequence ID" value="KKN47446.1"/>
    <property type="molecule type" value="Genomic_DNA"/>
</dbReference>
<comment type="caution">
    <text evidence="1">The sequence shown here is derived from an EMBL/GenBank/DDBJ whole genome shotgun (WGS) entry which is preliminary data.</text>
</comment>
<proteinExistence type="predicted"/>
<protein>
    <recommendedName>
        <fullName evidence="2">TGF-beta propeptide domain-containing protein</fullName>
    </recommendedName>
</protein>
<dbReference type="AlphaFoldDB" id="A0A0F9TEG9"/>
<reference evidence="1" key="1">
    <citation type="journal article" date="2015" name="Nature">
        <title>Complex archaea that bridge the gap between prokaryotes and eukaryotes.</title>
        <authorList>
            <person name="Spang A."/>
            <person name="Saw J.H."/>
            <person name="Jorgensen S.L."/>
            <person name="Zaremba-Niedzwiedzka K."/>
            <person name="Martijn J."/>
            <person name="Lind A.E."/>
            <person name="van Eijk R."/>
            <person name="Schleper C."/>
            <person name="Guy L."/>
            <person name="Ettema T.J."/>
        </authorList>
    </citation>
    <scope>NUCLEOTIDE SEQUENCE</scope>
</reference>
<evidence type="ECO:0000313" key="1">
    <source>
        <dbReference type="EMBL" id="KKN47446.1"/>
    </source>
</evidence>
<organism evidence="1">
    <name type="scientific">marine sediment metagenome</name>
    <dbReference type="NCBI Taxonomy" id="412755"/>
    <lineage>
        <taxon>unclassified sequences</taxon>
        <taxon>metagenomes</taxon>
        <taxon>ecological metagenomes</taxon>
    </lineage>
</organism>